<dbReference type="InterPro" id="IPR032710">
    <property type="entry name" value="NTF2-like_dom_sf"/>
</dbReference>
<dbReference type="EMBL" id="OZ034816">
    <property type="protein sequence ID" value="CAL1378539.1"/>
    <property type="molecule type" value="Genomic_DNA"/>
</dbReference>
<reference evidence="1 2" key="1">
    <citation type="submission" date="2024-04" db="EMBL/GenBank/DDBJ databases">
        <authorList>
            <person name="Fracassetti M."/>
        </authorList>
    </citation>
    <scope>NUCLEOTIDE SEQUENCE [LARGE SCALE GENOMIC DNA]</scope>
</reference>
<dbReference type="PANTHER" id="PTHR33703">
    <property type="entry name" value="OS07G0691300 PROTEIN"/>
    <property type="match status" value="1"/>
</dbReference>
<gene>
    <name evidence="1" type="ORF">LTRI10_LOCUS20114</name>
</gene>
<dbReference type="Gene3D" id="3.10.450.50">
    <property type="match status" value="1"/>
</dbReference>
<protein>
    <recommendedName>
        <fullName evidence="3">Wound-induced protein 1</fullName>
    </recommendedName>
</protein>
<sequence length="232" mass="26215">MYFPRETSISFKAFGSSLSSLFSKLSSRRILFTSDENNKQQAAAAESSSLLGHDPAESCEARAARTKSIVRSLYKALAHAASFLPEECQQVIASDLEWWFHGPPGCDYMMRMLTGQLAATSDQSSSTNFRFEPRSVEAIGDCVIAEGWEGEVYWVHVWTLREDHGLLVITQFREYFNTWLTVKDVTGRPPVTAGHGHRRTPSPERERERLTLWRSRPADLYKRSLPGLVLAI</sequence>
<keyword evidence="2" id="KW-1185">Reference proteome</keyword>
<evidence type="ECO:0008006" key="3">
    <source>
        <dbReference type="Google" id="ProtNLM"/>
    </source>
</evidence>
<evidence type="ECO:0000313" key="1">
    <source>
        <dbReference type="EMBL" id="CAL1378539.1"/>
    </source>
</evidence>
<dbReference type="SUPFAM" id="SSF54427">
    <property type="entry name" value="NTF2-like"/>
    <property type="match status" value="1"/>
</dbReference>
<proteinExistence type="predicted"/>
<organism evidence="1 2">
    <name type="scientific">Linum trigynum</name>
    <dbReference type="NCBI Taxonomy" id="586398"/>
    <lineage>
        <taxon>Eukaryota</taxon>
        <taxon>Viridiplantae</taxon>
        <taxon>Streptophyta</taxon>
        <taxon>Embryophyta</taxon>
        <taxon>Tracheophyta</taxon>
        <taxon>Spermatophyta</taxon>
        <taxon>Magnoliopsida</taxon>
        <taxon>eudicotyledons</taxon>
        <taxon>Gunneridae</taxon>
        <taxon>Pentapetalae</taxon>
        <taxon>rosids</taxon>
        <taxon>fabids</taxon>
        <taxon>Malpighiales</taxon>
        <taxon>Linaceae</taxon>
        <taxon>Linum</taxon>
    </lineage>
</organism>
<dbReference type="Proteomes" id="UP001497516">
    <property type="component" value="Chromosome 3"/>
</dbReference>
<name>A0AAV2DYI9_9ROSI</name>
<dbReference type="InterPro" id="IPR009798">
    <property type="entry name" value="Wun1-like"/>
</dbReference>
<evidence type="ECO:0000313" key="2">
    <source>
        <dbReference type="Proteomes" id="UP001497516"/>
    </source>
</evidence>
<accession>A0AAV2DYI9</accession>
<dbReference type="AlphaFoldDB" id="A0AAV2DYI9"/>
<dbReference type="Pfam" id="PF07107">
    <property type="entry name" value="WI12"/>
    <property type="match status" value="1"/>
</dbReference>
<dbReference type="PANTHER" id="PTHR33703:SF16">
    <property type="entry name" value="OS05G0342100 PROTEIN"/>
    <property type="match status" value="1"/>
</dbReference>